<proteinExistence type="predicted"/>
<dbReference type="AlphaFoldDB" id="A0A024H5F3"/>
<keyword evidence="1" id="KW-0472">Membrane</keyword>
<evidence type="ECO:0000313" key="2">
    <source>
        <dbReference type="EMBL" id="CCQ47127.1"/>
    </source>
</evidence>
<keyword evidence="1" id="KW-1133">Transmembrane helix</keyword>
<evidence type="ECO:0000256" key="1">
    <source>
        <dbReference type="SAM" id="Phobius"/>
    </source>
</evidence>
<gene>
    <name evidence="2" type="ORF">ARTSIC4J27_3107</name>
</gene>
<evidence type="ECO:0000313" key="3">
    <source>
        <dbReference type="Proteomes" id="UP000035722"/>
    </source>
</evidence>
<sequence length="87" mass="9398">MVMVFVTQFATASSKDLDDVCQAAGHALDRNFRLLHPRDGSPYFPLHNRCDAAYDLVPAWVNPSLSALAAVLALSLAGALVSRSARR</sequence>
<keyword evidence="3" id="KW-1185">Reference proteome</keyword>
<accession>A0A024H5F3</accession>
<comment type="caution">
    <text evidence="2">The sequence shown here is derived from an EMBL/GenBank/DDBJ whole genome shotgun (WGS) entry which is preliminary data.</text>
</comment>
<name>A0A024H5F3_9MICC</name>
<feature type="transmembrane region" description="Helical" evidence="1">
    <location>
        <begin position="64"/>
        <end position="82"/>
    </location>
</feature>
<keyword evidence="1" id="KW-0812">Transmembrane</keyword>
<dbReference type="Proteomes" id="UP000035722">
    <property type="component" value="Unassembled WGS sequence"/>
</dbReference>
<dbReference type="EMBL" id="CAQI01000047">
    <property type="protein sequence ID" value="CCQ47127.1"/>
    <property type="molecule type" value="Genomic_DNA"/>
</dbReference>
<organism evidence="2 3">
    <name type="scientific">Pseudarthrobacter siccitolerans</name>
    <dbReference type="NCBI Taxonomy" id="861266"/>
    <lineage>
        <taxon>Bacteria</taxon>
        <taxon>Bacillati</taxon>
        <taxon>Actinomycetota</taxon>
        <taxon>Actinomycetes</taxon>
        <taxon>Micrococcales</taxon>
        <taxon>Micrococcaceae</taxon>
        <taxon>Pseudarthrobacter</taxon>
    </lineage>
</organism>
<protein>
    <submittedName>
        <fullName evidence="2">Uncharacterized protein</fullName>
    </submittedName>
</protein>
<reference evidence="3" key="1">
    <citation type="journal article" date="2014" name="Genome Announc.">
        <title>Genome Sequence of Arthrobacter siccitolerans 4J27, a Xeroprotectant-Producing Desiccation-Tolerant Microorganism.</title>
        <authorList>
            <person name="Manzanera M."/>
            <person name="Santa-Cruz-Calvo L."/>
            <person name="Vilchez J.I."/>
            <person name="Garcia-Fontana C."/>
            <person name="Silva-Castro G.A."/>
            <person name="Calvo C."/>
            <person name="Gonzalez-Lopez J."/>
        </authorList>
    </citation>
    <scope>NUCLEOTIDE SEQUENCE [LARGE SCALE GENOMIC DNA]</scope>
    <source>
        <strain evidence="3">4J27</strain>
    </source>
</reference>